<dbReference type="PIRSF" id="PIRSF038925">
    <property type="entry name" value="AMP-prot_trans"/>
    <property type="match status" value="1"/>
</dbReference>
<dbReference type="Pfam" id="PF13784">
    <property type="entry name" value="Fic_N"/>
    <property type="match status" value="1"/>
</dbReference>
<feature type="binding site" evidence="1">
    <location>
        <position position="263"/>
    </location>
    <ligand>
        <name>ATP</name>
        <dbReference type="ChEBI" id="CHEBI:30616"/>
    </ligand>
</feature>
<accession>A0A2M8KWT6</accession>
<evidence type="ECO:0000259" key="4">
    <source>
        <dbReference type="PROSITE" id="PS51459"/>
    </source>
</evidence>
<dbReference type="Gene3D" id="1.10.3290.10">
    <property type="entry name" value="Fido-like domain"/>
    <property type="match status" value="1"/>
</dbReference>
<organism evidence="5 6">
    <name type="scientific">Candidatus Ryanbacteria bacterium CG10_big_fil_rev_8_21_14_0_10_43_42</name>
    <dbReference type="NCBI Taxonomy" id="1974864"/>
    <lineage>
        <taxon>Bacteria</taxon>
        <taxon>Candidatus Ryaniibacteriota</taxon>
    </lineage>
</organism>
<name>A0A2M8KWT6_9BACT</name>
<dbReference type="AlphaFoldDB" id="A0A2M8KWT6"/>
<protein>
    <submittedName>
        <fullName evidence="5">Cell filamentation protein Fic</fullName>
    </submittedName>
</protein>
<dbReference type="InterPro" id="IPR026287">
    <property type="entry name" value="SoFic-like"/>
</dbReference>
<reference evidence="6" key="1">
    <citation type="submission" date="2017-09" db="EMBL/GenBank/DDBJ databases">
        <title>Depth-based differentiation of microbial function through sediment-hosted aquifers and enrichment of novel symbionts in the deep terrestrial subsurface.</title>
        <authorList>
            <person name="Probst A.J."/>
            <person name="Ladd B."/>
            <person name="Jarett J.K."/>
            <person name="Geller-Mcgrath D.E."/>
            <person name="Sieber C.M.K."/>
            <person name="Emerson J.B."/>
            <person name="Anantharaman K."/>
            <person name="Thomas B.C."/>
            <person name="Malmstrom R."/>
            <person name="Stieglmeier M."/>
            <person name="Klingl A."/>
            <person name="Woyke T."/>
            <person name="Ryan C.M."/>
            <person name="Banfield J.F."/>
        </authorList>
    </citation>
    <scope>NUCLEOTIDE SEQUENCE [LARGE SCALE GENOMIC DNA]</scope>
</reference>
<feature type="binding site" evidence="1">
    <location>
        <position position="89"/>
    </location>
    <ligand>
        <name>ATP</name>
        <dbReference type="ChEBI" id="CHEBI:30616"/>
    </ligand>
</feature>
<dbReference type="EMBL" id="PFEF01000006">
    <property type="protein sequence ID" value="PJE64398.1"/>
    <property type="molecule type" value="Genomic_DNA"/>
</dbReference>
<dbReference type="InterPro" id="IPR025758">
    <property type="entry name" value="Fic/DOC_N"/>
</dbReference>
<evidence type="ECO:0000313" key="6">
    <source>
        <dbReference type="Proteomes" id="UP000229098"/>
    </source>
</evidence>
<dbReference type="InterPro" id="IPR003812">
    <property type="entry name" value="Fido"/>
</dbReference>
<dbReference type="PANTHER" id="PTHR13504">
    <property type="entry name" value="FIDO DOMAIN-CONTAINING PROTEIN DDB_G0283145"/>
    <property type="match status" value="1"/>
</dbReference>
<dbReference type="GO" id="GO:0005524">
    <property type="term" value="F:ATP binding"/>
    <property type="evidence" value="ECO:0007669"/>
    <property type="project" value="UniProtKB-KW"/>
</dbReference>
<dbReference type="InterPro" id="IPR040198">
    <property type="entry name" value="Fido_containing"/>
</dbReference>
<evidence type="ECO:0000256" key="1">
    <source>
        <dbReference type="PIRSR" id="PIRSR038925-1"/>
    </source>
</evidence>
<dbReference type="Proteomes" id="UP000229098">
    <property type="component" value="Unassembled WGS sequence"/>
</dbReference>
<evidence type="ECO:0000256" key="3">
    <source>
        <dbReference type="PIRSR" id="PIRSR640198-2"/>
    </source>
</evidence>
<feature type="active site" evidence="2">
    <location>
        <position position="221"/>
    </location>
</feature>
<proteinExistence type="predicted"/>
<gene>
    <name evidence="5" type="ORF">COU90_03045</name>
</gene>
<evidence type="ECO:0000313" key="5">
    <source>
        <dbReference type="EMBL" id="PJE64398.1"/>
    </source>
</evidence>
<dbReference type="SUPFAM" id="SSF140931">
    <property type="entry name" value="Fic-like"/>
    <property type="match status" value="1"/>
</dbReference>
<keyword evidence="1" id="KW-0547">Nucleotide-binding</keyword>
<feature type="binding site" evidence="1">
    <location>
        <begin position="226"/>
        <end position="232"/>
    </location>
    <ligand>
        <name>ATP</name>
        <dbReference type="ChEBI" id="CHEBI:30616"/>
    </ligand>
</feature>
<evidence type="ECO:0000256" key="2">
    <source>
        <dbReference type="PIRSR" id="PIRSR640198-1"/>
    </source>
</evidence>
<feature type="binding site" evidence="1">
    <location>
        <position position="221"/>
    </location>
    <ligand>
        <name>ATP</name>
        <dbReference type="ChEBI" id="CHEBI:30616"/>
    </ligand>
</feature>
<dbReference type="InterPro" id="IPR036597">
    <property type="entry name" value="Fido-like_dom_sf"/>
</dbReference>
<feature type="binding site" evidence="3">
    <location>
        <begin position="225"/>
        <end position="232"/>
    </location>
    <ligand>
        <name>ATP</name>
        <dbReference type="ChEBI" id="CHEBI:30616"/>
    </ligand>
</feature>
<sequence>MENKAQQNDKFMAGTHKKHFWGKDYEYQSFLPSPVNHPYEWQDKRIPVLLEEAIRLVGELNAYSILVPDVDFFIQMHVRNEAVKSSRIEGTRTGMDEAVLPEEEISPEKRDDWTEVQNYIAAMNKSIARLNELPISMRLLQEAHKILLSGVRGEHKQPGEVRTAQNWIGGTSIQTAAFIPPHPEDMGEALKDLEFFWHNKGLNMPHLIKMAISHYQFETIHPFNDGNGRIGRMLIGLHLIELGILRKPTLYLSDFFERNKGAYYDALTFVRERNDLDQWIVFFLSAVIETAKKGKDTFEKIIDLRARYEKQTMELGRRAKLAHKLLLQSFSMPAFKVSDASKYLNASNTATNTLVGEMERVGILKEITGFSRNRIFVLHEYLELFKR</sequence>
<dbReference type="PANTHER" id="PTHR13504:SF38">
    <property type="entry name" value="FIDO DOMAIN-CONTAINING PROTEIN"/>
    <property type="match status" value="1"/>
</dbReference>
<keyword evidence="1" id="KW-0067">ATP-binding</keyword>
<dbReference type="Pfam" id="PF02661">
    <property type="entry name" value="Fic"/>
    <property type="match status" value="1"/>
</dbReference>
<feature type="domain" description="Fido" evidence="4">
    <location>
        <begin position="135"/>
        <end position="285"/>
    </location>
</feature>
<dbReference type="PROSITE" id="PS51459">
    <property type="entry name" value="FIDO"/>
    <property type="match status" value="1"/>
</dbReference>
<comment type="caution">
    <text evidence="5">The sequence shown here is derived from an EMBL/GenBank/DDBJ whole genome shotgun (WGS) entry which is preliminary data.</text>
</comment>